<gene>
    <name evidence="5" type="ORF">CANINC_003734</name>
</gene>
<dbReference type="Pfam" id="PF11951">
    <property type="entry name" value="Fungal_trans_2"/>
    <property type="match status" value="1"/>
</dbReference>
<dbReference type="Proteomes" id="UP000307173">
    <property type="component" value="Unassembled WGS sequence"/>
</dbReference>
<dbReference type="GO" id="GO:0005634">
    <property type="term" value="C:nucleus"/>
    <property type="evidence" value="ECO:0007669"/>
    <property type="project" value="UniProtKB-SubCell"/>
</dbReference>
<dbReference type="AlphaFoldDB" id="A0A4T0WXR2"/>
<dbReference type="STRING" id="52247.A0A4T0WXR2"/>
<dbReference type="PANTHER" id="PTHR37534:SF15">
    <property type="entry name" value="ZN(II)2CYS6 TRANSCRIPTION FACTOR (EUROFUNG)"/>
    <property type="match status" value="1"/>
</dbReference>
<evidence type="ECO:0000256" key="3">
    <source>
        <dbReference type="SAM" id="MobiDB-lite"/>
    </source>
</evidence>
<keyword evidence="2" id="KW-0539">Nucleus</keyword>
<reference evidence="5 6" key="1">
    <citation type="journal article" date="2019" name="Front. Genet.">
        <title>Whole-Genome Sequencing of the Opportunistic Yeast Pathogen Candida inconspicua Uncovers Its Hybrid Origin.</title>
        <authorList>
            <person name="Mixao V."/>
            <person name="Hansen A.P."/>
            <person name="Saus E."/>
            <person name="Boekhout T."/>
            <person name="Lass-Florl C."/>
            <person name="Gabaldon T."/>
        </authorList>
    </citation>
    <scope>NUCLEOTIDE SEQUENCE [LARGE SCALE GENOMIC DNA]</scope>
    <source>
        <strain evidence="5 6">CBS 180</strain>
    </source>
</reference>
<dbReference type="PROSITE" id="PS00463">
    <property type="entry name" value="ZN2_CY6_FUNGAL_1"/>
    <property type="match status" value="1"/>
</dbReference>
<feature type="compositionally biased region" description="Polar residues" evidence="3">
    <location>
        <begin position="690"/>
        <end position="713"/>
    </location>
</feature>
<dbReference type="SUPFAM" id="SSF57701">
    <property type="entry name" value="Zn2/Cys6 DNA-binding domain"/>
    <property type="match status" value="1"/>
</dbReference>
<feature type="compositionally biased region" description="Polar residues" evidence="3">
    <location>
        <begin position="725"/>
        <end position="736"/>
    </location>
</feature>
<accession>A0A4T0WXR2</accession>
<dbReference type="GO" id="GO:0000976">
    <property type="term" value="F:transcription cis-regulatory region binding"/>
    <property type="evidence" value="ECO:0007669"/>
    <property type="project" value="TreeGrafter"/>
</dbReference>
<feature type="region of interest" description="Disordered" evidence="3">
    <location>
        <begin position="687"/>
        <end position="747"/>
    </location>
</feature>
<dbReference type="EMBL" id="SELW01000599">
    <property type="protein sequence ID" value="TID19164.1"/>
    <property type="molecule type" value="Genomic_DNA"/>
</dbReference>
<evidence type="ECO:0000313" key="5">
    <source>
        <dbReference type="EMBL" id="TID19164.1"/>
    </source>
</evidence>
<dbReference type="InterPro" id="IPR036864">
    <property type="entry name" value="Zn2-C6_fun-type_DNA-bd_sf"/>
</dbReference>
<comment type="subcellular location">
    <subcellularLocation>
        <location evidence="1">Nucleus</location>
    </subcellularLocation>
</comment>
<keyword evidence="6" id="KW-1185">Reference proteome</keyword>
<name>A0A4T0WXR2_9ASCO</name>
<dbReference type="Gene3D" id="4.10.240.10">
    <property type="entry name" value="Zn(2)-C6 fungal-type DNA-binding domain"/>
    <property type="match status" value="1"/>
</dbReference>
<comment type="caution">
    <text evidence="5">The sequence shown here is derived from an EMBL/GenBank/DDBJ whole genome shotgun (WGS) entry which is preliminary data.</text>
</comment>
<evidence type="ECO:0000256" key="1">
    <source>
        <dbReference type="ARBA" id="ARBA00004123"/>
    </source>
</evidence>
<dbReference type="SMART" id="SM00066">
    <property type="entry name" value="GAL4"/>
    <property type="match status" value="1"/>
</dbReference>
<sequence>MSPTNQSVSKKLANGKVKNTKSRNGCVTCKKRRLKCDETKPLCQNCTKRGIVCGGYVVNFKWRDFNSTNSIISSVPKYKNQGDLKKTDFLQTNQNQSNGKDSHLKRAMEDATKSVTGRSSEEIALANVLIANGKHPDVAALIASTIANLSDTESTKQFLFNNHLNDLAKQKSSEDTNDVISVEKECHDSVIDNAKILNPNEDDKSMLTSLAEVASKESPNITVPLSPSNNNTTSSLVKPKLSFIGSPNYSKSPNIAAFLNAYQNDFHDTRSLSGHQLPKFEEIDTIQLNSNKGSPVAMESPNISYLASFTSPKLSPLMNDFPLQIQNIQNQLGTLIPPYEMVSPKPSNGTYTTSSDYVNPTSSNFESMTSTQLVRKKSFTDQSSIGSPLSATSEMSSSLDFIEHHHPIPNKYFVPPPINLYSLHLPDDQLSTLQAFDQHTAAIMSIKNGPSENPWRTFLLPMSANHEVVRSALLAMTCFHIARGDANIRAKGVKFMKDAILSLVNGLSSNKSHRITDFSANSNAIVKKTPPDVALATCIALAMGEAWDRHISTGIAHLRGAKSMVVKVLNKMQGNIVKKQSKKMRRSTSLSDDSKHNLLNISAVDMGKSNTGFSPILEDSLKNEFAATDDEVDHSDNDGNKDLNLNNKVIPKELQFLVNAWMYFDVLARMTSESETEMDLPELEYELESNDSNSTRGKSPDNLENPNGKSISPMSIGLQKKTRSLSHSTISPNSTRSIKRIKSSEPSSGSVITKYRNFNLEEGDTIDPLLGVAQSLFPLMGEAADLIGKVRKYKCMIQKNNPNQKIIKTPLRLISNCVELKTKIEKWEIPNLPNLSTSVYNSNLTLSTDPTFDINATVATAEAYRYSTLLYLHQVIPEVPSPSSHSLAENVMMLLASVPSNSRTLVTHIFPLFVASCEAQHGEEREWVKERWTELVNKMWIGTIDRAWEVVKEVWRRKDIVVTNKMNKYEQSGGNDGTRINDYSNVKRRISFAIHGHDNLLDDDEDNNFLSWSHWTTVMKEWGWEILLA</sequence>
<evidence type="ECO:0000256" key="2">
    <source>
        <dbReference type="ARBA" id="ARBA00023242"/>
    </source>
</evidence>
<dbReference type="InterPro" id="IPR021858">
    <property type="entry name" value="Fun_TF"/>
</dbReference>
<dbReference type="GO" id="GO:0045944">
    <property type="term" value="P:positive regulation of transcription by RNA polymerase II"/>
    <property type="evidence" value="ECO:0007669"/>
    <property type="project" value="TreeGrafter"/>
</dbReference>
<dbReference type="CDD" id="cd00067">
    <property type="entry name" value="GAL4"/>
    <property type="match status" value="1"/>
</dbReference>
<dbReference type="PROSITE" id="PS50048">
    <property type="entry name" value="ZN2_CY6_FUNGAL_2"/>
    <property type="match status" value="1"/>
</dbReference>
<organism evidence="5 6">
    <name type="scientific">Pichia inconspicua</name>
    <dbReference type="NCBI Taxonomy" id="52247"/>
    <lineage>
        <taxon>Eukaryota</taxon>
        <taxon>Fungi</taxon>
        <taxon>Dikarya</taxon>
        <taxon>Ascomycota</taxon>
        <taxon>Saccharomycotina</taxon>
        <taxon>Pichiomycetes</taxon>
        <taxon>Pichiales</taxon>
        <taxon>Pichiaceae</taxon>
        <taxon>Pichia</taxon>
    </lineage>
</organism>
<evidence type="ECO:0000259" key="4">
    <source>
        <dbReference type="PROSITE" id="PS50048"/>
    </source>
</evidence>
<dbReference type="GO" id="GO:0008270">
    <property type="term" value="F:zinc ion binding"/>
    <property type="evidence" value="ECO:0007669"/>
    <property type="project" value="InterPro"/>
</dbReference>
<dbReference type="InterPro" id="IPR001138">
    <property type="entry name" value="Zn2Cys6_DnaBD"/>
</dbReference>
<dbReference type="PANTHER" id="PTHR37534">
    <property type="entry name" value="TRANSCRIPTIONAL ACTIVATOR PROTEIN UGA3"/>
    <property type="match status" value="1"/>
</dbReference>
<dbReference type="OrthoDB" id="3886144at2759"/>
<dbReference type="GO" id="GO:0000981">
    <property type="term" value="F:DNA-binding transcription factor activity, RNA polymerase II-specific"/>
    <property type="evidence" value="ECO:0007669"/>
    <property type="project" value="InterPro"/>
</dbReference>
<proteinExistence type="predicted"/>
<feature type="region of interest" description="Disordered" evidence="3">
    <location>
        <begin position="1"/>
        <end position="22"/>
    </location>
</feature>
<evidence type="ECO:0000313" key="6">
    <source>
        <dbReference type="Proteomes" id="UP000307173"/>
    </source>
</evidence>
<feature type="domain" description="Zn(2)-C6 fungal-type" evidence="4">
    <location>
        <begin position="25"/>
        <end position="53"/>
    </location>
</feature>
<protein>
    <recommendedName>
        <fullName evidence="4">Zn(2)-C6 fungal-type domain-containing protein</fullName>
    </recommendedName>
</protein>
<dbReference type="Pfam" id="PF00172">
    <property type="entry name" value="Zn_clus"/>
    <property type="match status" value="1"/>
</dbReference>